<evidence type="ECO:0000313" key="3">
    <source>
        <dbReference type="Proteomes" id="UP000316225"/>
    </source>
</evidence>
<reference evidence="2 3" key="1">
    <citation type="journal article" date="2015" name="Stand. Genomic Sci.">
        <title>Genomic Encyclopedia of Bacterial and Archaeal Type Strains, Phase III: the genomes of soil and plant-associated and newly described type strains.</title>
        <authorList>
            <person name="Whitman W.B."/>
            <person name="Woyke T."/>
            <person name="Klenk H.P."/>
            <person name="Zhou Y."/>
            <person name="Lilburn T.G."/>
            <person name="Beck B.J."/>
            <person name="De Vos P."/>
            <person name="Vandamme P."/>
            <person name="Eisen J.A."/>
            <person name="Garrity G."/>
            <person name="Hugenholtz P."/>
            <person name="Kyrpides N.C."/>
        </authorList>
    </citation>
    <scope>NUCLEOTIDE SEQUENCE [LARGE SCALE GENOMIC DNA]</scope>
    <source>
        <strain evidence="2 3">CGMCC 1.5364</strain>
    </source>
</reference>
<dbReference type="AlphaFoldDB" id="A0A562NRZ2"/>
<proteinExistence type="predicted"/>
<evidence type="ECO:0000313" key="2">
    <source>
        <dbReference type="EMBL" id="TWI34969.1"/>
    </source>
</evidence>
<evidence type="ECO:0000256" key="1">
    <source>
        <dbReference type="SAM" id="SignalP"/>
    </source>
</evidence>
<organism evidence="2 3">
    <name type="scientific">Paracoccus sulfuroxidans</name>
    <dbReference type="NCBI Taxonomy" id="384678"/>
    <lineage>
        <taxon>Bacteria</taxon>
        <taxon>Pseudomonadati</taxon>
        <taxon>Pseudomonadota</taxon>
        <taxon>Alphaproteobacteria</taxon>
        <taxon>Rhodobacterales</taxon>
        <taxon>Paracoccaceae</taxon>
        <taxon>Paracoccus</taxon>
    </lineage>
</organism>
<sequence length="105" mass="11117">MSGRRVAFLAVLTPVLLGLAACSPVPVAQAERICLDDARAARSPQGEVGFGVGSGGFRGGYLSIGVSSDYIAGRDPSDVYNNCVMRRSGQMPTRPLYEQPGWRGK</sequence>
<dbReference type="Proteomes" id="UP000316225">
    <property type="component" value="Unassembled WGS sequence"/>
</dbReference>
<feature type="signal peptide" evidence="1">
    <location>
        <begin position="1"/>
        <end position="30"/>
    </location>
</feature>
<gene>
    <name evidence="2" type="ORF">IQ24_01478</name>
</gene>
<feature type="chain" id="PRO_5022077469" description="Lipoprotein" evidence="1">
    <location>
        <begin position="31"/>
        <end position="105"/>
    </location>
</feature>
<dbReference type="OrthoDB" id="7691501at2"/>
<dbReference type="PROSITE" id="PS51257">
    <property type="entry name" value="PROKAR_LIPOPROTEIN"/>
    <property type="match status" value="1"/>
</dbReference>
<comment type="caution">
    <text evidence="2">The sequence shown here is derived from an EMBL/GenBank/DDBJ whole genome shotgun (WGS) entry which is preliminary data.</text>
</comment>
<accession>A0A562NRZ2</accession>
<keyword evidence="1" id="KW-0732">Signal</keyword>
<dbReference type="EMBL" id="VLKU01000004">
    <property type="protein sequence ID" value="TWI34969.1"/>
    <property type="molecule type" value="Genomic_DNA"/>
</dbReference>
<name>A0A562NRZ2_9RHOB</name>
<protein>
    <recommendedName>
        <fullName evidence="4">Lipoprotein</fullName>
    </recommendedName>
</protein>
<keyword evidence="3" id="KW-1185">Reference proteome</keyword>
<dbReference type="RefSeq" id="WP_145397180.1">
    <property type="nucleotide sequence ID" value="NZ_VLKU01000004.1"/>
</dbReference>
<evidence type="ECO:0008006" key="4">
    <source>
        <dbReference type="Google" id="ProtNLM"/>
    </source>
</evidence>